<protein>
    <submittedName>
        <fullName evidence="1">(northern house mosquito) hypothetical protein</fullName>
    </submittedName>
</protein>
<proteinExistence type="predicted"/>
<sequence>MLANIRKFVDFHSHLHRGEPFQFGVQHVGHVGGTGATAGWIGCGRGGRRRSCCWRLRFEGHWGRAVLFLHPLRPILLHPLQHGNSLSRTRRRRRRRRLHLLPRLFRVLLRHPTEILHGRPIQINLRHRSPMILQVRLNVPLKLRCRGTPRHRRQILYHFP</sequence>
<evidence type="ECO:0000313" key="1">
    <source>
        <dbReference type="EMBL" id="CAG6476490.1"/>
    </source>
</evidence>
<dbReference type="EMBL" id="HBUE01078586">
    <property type="protein sequence ID" value="CAG6476490.1"/>
    <property type="molecule type" value="Transcribed_RNA"/>
</dbReference>
<accession>A0A8D8FMN6</accession>
<reference evidence="1" key="1">
    <citation type="submission" date="2021-05" db="EMBL/GenBank/DDBJ databases">
        <authorList>
            <person name="Alioto T."/>
            <person name="Alioto T."/>
            <person name="Gomez Garrido J."/>
        </authorList>
    </citation>
    <scope>NUCLEOTIDE SEQUENCE</scope>
</reference>
<organism evidence="1">
    <name type="scientific">Culex pipiens</name>
    <name type="common">House mosquito</name>
    <dbReference type="NCBI Taxonomy" id="7175"/>
    <lineage>
        <taxon>Eukaryota</taxon>
        <taxon>Metazoa</taxon>
        <taxon>Ecdysozoa</taxon>
        <taxon>Arthropoda</taxon>
        <taxon>Hexapoda</taxon>
        <taxon>Insecta</taxon>
        <taxon>Pterygota</taxon>
        <taxon>Neoptera</taxon>
        <taxon>Endopterygota</taxon>
        <taxon>Diptera</taxon>
        <taxon>Nematocera</taxon>
        <taxon>Culicoidea</taxon>
        <taxon>Culicidae</taxon>
        <taxon>Culicinae</taxon>
        <taxon>Culicini</taxon>
        <taxon>Culex</taxon>
        <taxon>Culex</taxon>
    </lineage>
</organism>
<name>A0A8D8FMN6_CULPI</name>
<dbReference type="AlphaFoldDB" id="A0A8D8FMN6"/>